<evidence type="ECO:0000256" key="3">
    <source>
        <dbReference type="ARBA" id="ARBA00022490"/>
    </source>
</evidence>
<proteinExistence type="inferred from homology"/>
<keyword evidence="6" id="KW-0175">Coiled coil</keyword>
<dbReference type="Gene3D" id="1.10.220.100">
    <property type="entry name" value="conserved c-terminal region of ge- 1"/>
    <property type="match status" value="1"/>
</dbReference>
<evidence type="ECO:0000313" key="8">
    <source>
        <dbReference type="EMBL" id="SPD25970.1"/>
    </source>
</evidence>
<organism evidence="8">
    <name type="scientific">Fagus sylvatica</name>
    <name type="common">Beechnut</name>
    <dbReference type="NCBI Taxonomy" id="28930"/>
    <lineage>
        <taxon>Eukaryota</taxon>
        <taxon>Viridiplantae</taxon>
        <taxon>Streptophyta</taxon>
        <taxon>Embryophyta</taxon>
        <taxon>Tracheophyta</taxon>
        <taxon>Spermatophyta</taxon>
        <taxon>Magnoliopsida</taxon>
        <taxon>eudicotyledons</taxon>
        <taxon>Gunneridae</taxon>
        <taxon>Pentapetalae</taxon>
        <taxon>rosids</taxon>
        <taxon>fabids</taxon>
        <taxon>Fagales</taxon>
        <taxon>Fagaceae</taxon>
        <taxon>Fagus</taxon>
    </lineage>
</organism>
<accession>A0A2N9IP81</accession>
<protein>
    <recommendedName>
        <fullName evidence="7">Enhancer of mRNA-decapping protein 4 C-terminal domain-containing protein</fullName>
    </recommendedName>
</protein>
<name>A0A2N9IP81_FAGSY</name>
<evidence type="ECO:0000256" key="5">
    <source>
        <dbReference type="ARBA" id="ARBA00022737"/>
    </source>
</evidence>
<dbReference type="InterPro" id="IPR045152">
    <property type="entry name" value="EDC4-like"/>
</dbReference>
<sequence length="409" mass="44669">MQKQTNVIVSGSVTKEGKRLEGSLARSMEKVVKANTDALWARFQEENAKQEKLEQDRMQQITNLITNYINRDLPAMLEKTLKKEIALVGPAVARAITPIVEKTMSSAIMESFQKGVGDKAVNQLEKSISSKLEGSVTRQIQAQFQTSGKQALQDALRSSLEASIIPAFEISCKAMFEQVDTTFQKGLVKHTTATQQQFESTHSPLAVALRDAINSASSITQTLSGELADGQRKLLAIAAAGSNSKAVNPLVTQLSNGPLTGLHEMAEAPLDPTKELSRLIAEGKFEEAFTGALHRSDVSIVSWLCSQVDLQRILSTMPLPLSQGVLLALLQQLACDISNETSRKLAWMTDVALAINPVDPMIAVHVRPIFEQVYQRLGHQRNLPTTSASEANSIRLLMHVINSVLMSCK</sequence>
<evidence type="ECO:0000256" key="2">
    <source>
        <dbReference type="ARBA" id="ARBA00009639"/>
    </source>
</evidence>
<dbReference type="GO" id="GO:0031087">
    <property type="term" value="P:deadenylation-independent decapping of nuclear-transcribed mRNA"/>
    <property type="evidence" value="ECO:0007669"/>
    <property type="project" value="InterPro"/>
</dbReference>
<keyword evidence="5" id="KW-0677">Repeat</keyword>
<evidence type="ECO:0000256" key="4">
    <source>
        <dbReference type="ARBA" id="ARBA00022574"/>
    </source>
</evidence>
<dbReference type="PANTHER" id="PTHR15598:SF7">
    <property type="entry name" value="ENHANCER OF MRNA-DECAPPING-LIKE PROTEIN"/>
    <property type="match status" value="1"/>
</dbReference>
<dbReference type="GO" id="GO:0000932">
    <property type="term" value="C:P-body"/>
    <property type="evidence" value="ECO:0007669"/>
    <property type="project" value="UniProtKB-SubCell"/>
</dbReference>
<dbReference type="FunFam" id="1.10.220.100:FF:000001">
    <property type="entry name" value="Enhancer of mRNA-decapping protein 4"/>
    <property type="match status" value="1"/>
</dbReference>
<dbReference type="PANTHER" id="PTHR15598">
    <property type="entry name" value="ENHANCER OF MRNA-DECAPPING PROTEIN 4"/>
    <property type="match status" value="1"/>
</dbReference>
<gene>
    <name evidence="8" type="ORF">FSB_LOCUS53852</name>
</gene>
<evidence type="ECO:0000256" key="1">
    <source>
        <dbReference type="ARBA" id="ARBA00004201"/>
    </source>
</evidence>
<evidence type="ECO:0000256" key="6">
    <source>
        <dbReference type="ARBA" id="ARBA00023054"/>
    </source>
</evidence>
<dbReference type="Pfam" id="PF21289">
    <property type="entry name" value="EDC4_C"/>
    <property type="match status" value="1"/>
</dbReference>
<dbReference type="AlphaFoldDB" id="A0A2N9IP81"/>
<feature type="domain" description="Enhancer of mRNA-decapping protein 4 C-terminal" evidence="7">
    <location>
        <begin position="277"/>
        <end position="384"/>
    </location>
</feature>
<dbReference type="InterPro" id="IPR044938">
    <property type="entry name" value="EDC4_C_sf"/>
</dbReference>
<evidence type="ECO:0000259" key="7">
    <source>
        <dbReference type="Pfam" id="PF21289"/>
    </source>
</evidence>
<dbReference type="InterPro" id="IPR049404">
    <property type="entry name" value="EDC4_C"/>
</dbReference>
<keyword evidence="4" id="KW-0853">WD repeat</keyword>
<reference evidence="8" key="1">
    <citation type="submission" date="2018-02" db="EMBL/GenBank/DDBJ databases">
        <authorList>
            <person name="Cohen D.B."/>
            <person name="Kent A.D."/>
        </authorList>
    </citation>
    <scope>NUCLEOTIDE SEQUENCE</scope>
</reference>
<dbReference type="EMBL" id="OIVN01006138">
    <property type="protein sequence ID" value="SPD25970.1"/>
    <property type="molecule type" value="Genomic_DNA"/>
</dbReference>
<keyword evidence="3" id="KW-0963">Cytoplasm</keyword>
<comment type="similarity">
    <text evidence="2">Belongs to the WD repeat EDC4 family.</text>
</comment>
<comment type="subcellular location">
    <subcellularLocation>
        <location evidence="1">Cytoplasm</location>
        <location evidence="1">P-body</location>
    </subcellularLocation>
</comment>